<organism evidence="5 6">
    <name type="scientific">Salvia divinorum</name>
    <name type="common">Maria pastora</name>
    <name type="synonym">Diviner's sage</name>
    <dbReference type="NCBI Taxonomy" id="28513"/>
    <lineage>
        <taxon>Eukaryota</taxon>
        <taxon>Viridiplantae</taxon>
        <taxon>Streptophyta</taxon>
        <taxon>Embryophyta</taxon>
        <taxon>Tracheophyta</taxon>
        <taxon>Spermatophyta</taxon>
        <taxon>Magnoliopsida</taxon>
        <taxon>eudicotyledons</taxon>
        <taxon>Gunneridae</taxon>
        <taxon>Pentapetalae</taxon>
        <taxon>asterids</taxon>
        <taxon>lamiids</taxon>
        <taxon>Lamiales</taxon>
        <taxon>Lamiaceae</taxon>
        <taxon>Nepetoideae</taxon>
        <taxon>Mentheae</taxon>
        <taxon>Salviinae</taxon>
        <taxon>Salvia</taxon>
        <taxon>Salvia subgen. Calosphace</taxon>
    </lineage>
</organism>
<feature type="domain" description="Phospholipid/glycerol acyltransferase" evidence="4">
    <location>
        <begin position="153"/>
        <end position="294"/>
    </location>
</feature>
<dbReference type="GO" id="GO:0003841">
    <property type="term" value="F:1-acylglycerol-3-phosphate O-acyltransferase activity"/>
    <property type="evidence" value="ECO:0007669"/>
    <property type="project" value="UniProtKB-EC"/>
</dbReference>
<sequence length="343" mass="38368">MELSIDFIRSSFHSSSLSYSHNHLCKNGRSVLAGACSGVLASSHGFQFGCVALKRKTQRYSETYGRPHKTIRGLREDHYASQSSLNHELHRTYNGWGSCRRRKVLRDLVVRSELADTGTAGASYPSSEIWLNSKFRGICFYIVTSIAAITLFVPMVLQHPLVLMFDRYRRKAQYRIAKAWAFLTVAPFFKIEYEGLENLPQTDTPAIKTSIFLYPIIGWAMFLLGVIPLKRTDSRSQLECLKQCMSLIKKGASVFFFPEGTRSRDGKLGTFKKGAFTIAAKTGVPVVPITLIGTGKIMPPGMEQEVNPGLVKVIVHPYIVGNNPDELCKEARNIIAQELVRQG</sequence>
<proteinExistence type="predicted"/>
<dbReference type="InterPro" id="IPR002123">
    <property type="entry name" value="Plipid/glycerol_acylTrfase"/>
</dbReference>
<dbReference type="PANTHER" id="PTHR10434:SF60">
    <property type="entry name" value="1-ACYL-SN-GLYCEROL-3-PHOSPHATE ACYLTRANSFERASE LPAT1, CHLOROPLASTIC"/>
    <property type="match status" value="1"/>
</dbReference>
<dbReference type="SUPFAM" id="SSF69593">
    <property type="entry name" value="Glycerol-3-phosphate (1)-acyltransferase"/>
    <property type="match status" value="1"/>
</dbReference>
<evidence type="ECO:0000259" key="4">
    <source>
        <dbReference type="SMART" id="SM00563"/>
    </source>
</evidence>
<keyword evidence="3" id="KW-0812">Transmembrane</keyword>
<keyword evidence="1 5" id="KW-0808">Transferase</keyword>
<keyword evidence="6" id="KW-1185">Reference proteome</keyword>
<accession>A0ABD1HEU7</accession>
<feature type="transmembrane region" description="Helical" evidence="3">
    <location>
        <begin position="211"/>
        <end position="229"/>
    </location>
</feature>
<dbReference type="PANTHER" id="PTHR10434">
    <property type="entry name" value="1-ACYL-SN-GLYCEROL-3-PHOSPHATE ACYLTRANSFERASE"/>
    <property type="match status" value="1"/>
</dbReference>
<keyword evidence="3" id="KW-0472">Membrane</keyword>
<keyword evidence="2 5" id="KW-0012">Acyltransferase</keyword>
<dbReference type="SMART" id="SM00563">
    <property type="entry name" value="PlsC"/>
    <property type="match status" value="1"/>
</dbReference>
<evidence type="ECO:0000256" key="2">
    <source>
        <dbReference type="ARBA" id="ARBA00023315"/>
    </source>
</evidence>
<evidence type="ECO:0000256" key="3">
    <source>
        <dbReference type="SAM" id="Phobius"/>
    </source>
</evidence>
<protein>
    <submittedName>
        <fullName evidence="5">Branched-chain-amino-acid transaminase bat2</fullName>
        <ecNumber evidence="5">2.3.1.51</ecNumber>
    </submittedName>
</protein>
<feature type="transmembrane region" description="Helical" evidence="3">
    <location>
        <begin position="174"/>
        <end position="191"/>
    </location>
</feature>
<feature type="transmembrane region" description="Helical" evidence="3">
    <location>
        <begin position="140"/>
        <end position="162"/>
    </location>
</feature>
<name>A0ABD1HEU7_SALDI</name>
<dbReference type="Proteomes" id="UP001567538">
    <property type="component" value="Unassembled WGS sequence"/>
</dbReference>
<dbReference type="Pfam" id="PF01553">
    <property type="entry name" value="Acyltransferase"/>
    <property type="match status" value="1"/>
</dbReference>
<evidence type="ECO:0000256" key="1">
    <source>
        <dbReference type="ARBA" id="ARBA00022679"/>
    </source>
</evidence>
<dbReference type="EMBL" id="JBEAFC010000006">
    <property type="protein sequence ID" value="KAL1553793.1"/>
    <property type="molecule type" value="Genomic_DNA"/>
</dbReference>
<dbReference type="AlphaFoldDB" id="A0ABD1HEU7"/>
<reference evidence="5 6" key="1">
    <citation type="submission" date="2024-06" db="EMBL/GenBank/DDBJ databases">
        <title>A chromosome level genome sequence of Diviner's sage (Salvia divinorum).</title>
        <authorList>
            <person name="Ford S.A."/>
            <person name="Ro D.-K."/>
            <person name="Ness R.W."/>
            <person name="Phillips M.A."/>
        </authorList>
    </citation>
    <scope>NUCLEOTIDE SEQUENCE [LARGE SCALE GENOMIC DNA]</scope>
    <source>
        <strain evidence="5">SAF-2024a</strain>
        <tissue evidence="5">Leaf</tissue>
    </source>
</reference>
<comment type="caution">
    <text evidence="5">The sequence shown here is derived from an EMBL/GenBank/DDBJ whole genome shotgun (WGS) entry which is preliminary data.</text>
</comment>
<dbReference type="CDD" id="cd07989">
    <property type="entry name" value="LPLAT_AGPAT-like"/>
    <property type="match status" value="1"/>
</dbReference>
<keyword evidence="3" id="KW-1133">Transmembrane helix</keyword>
<evidence type="ECO:0000313" key="6">
    <source>
        <dbReference type="Proteomes" id="UP001567538"/>
    </source>
</evidence>
<gene>
    <name evidence="5" type="primary">BAT2</name>
    <name evidence="5" type="ORF">AAHA92_14423</name>
</gene>
<evidence type="ECO:0000313" key="5">
    <source>
        <dbReference type="EMBL" id="KAL1553793.1"/>
    </source>
</evidence>
<dbReference type="EC" id="2.3.1.51" evidence="5"/>